<accession>A0A7X6ICW8</accession>
<dbReference type="Pfam" id="PF09723">
    <property type="entry name" value="Zn_ribbon_8"/>
    <property type="match status" value="1"/>
</dbReference>
<dbReference type="Gene3D" id="2.20.28.30">
    <property type="entry name" value="RNA polymerase ii, chain L"/>
    <property type="match status" value="1"/>
</dbReference>
<dbReference type="RefSeq" id="WP_168063201.1">
    <property type="nucleotide sequence ID" value="NZ_VTOW01000005.1"/>
</dbReference>
<dbReference type="AlphaFoldDB" id="A0A7X6ICW8"/>
<gene>
    <name evidence="2" type="ORF">MNODULE_21160</name>
</gene>
<name>A0A7X6ICW8_9BACT</name>
<dbReference type="InterPro" id="IPR013429">
    <property type="entry name" value="Regulatory_FmdB_Zinc_ribbon"/>
</dbReference>
<dbReference type="NCBIfam" id="TIGR02605">
    <property type="entry name" value="CxxC_CxxC_SSSS"/>
    <property type="match status" value="1"/>
</dbReference>
<evidence type="ECO:0000313" key="3">
    <source>
        <dbReference type="Proteomes" id="UP000534783"/>
    </source>
</evidence>
<feature type="domain" description="Putative regulatory protein FmdB zinc ribbon" evidence="1">
    <location>
        <begin position="1"/>
        <end position="45"/>
    </location>
</feature>
<keyword evidence="3" id="KW-1185">Reference proteome</keyword>
<protein>
    <submittedName>
        <fullName evidence="2">Zinc ribbon domain-containing protein</fullName>
    </submittedName>
</protein>
<dbReference type="Proteomes" id="UP000534783">
    <property type="component" value="Unassembled WGS sequence"/>
</dbReference>
<evidence type="ECO:0000313" key="2">
    <source>
        <dbReference type="EMBL" id="NKE73271.1"/>
    </source>
</evidence>
<dbReference type="SMART" id="SM00834">
    <property type="entry name" value="CxxC_CXXC_SSSS"/>
    <property type="match status" value="1"/>
</dbReference>
<dbReference type="EMBL" id="VTOW01000005">
    <property type="protein sequence ID" value="NKE73271.1"/>
    <property type="molecule type" value="Genomic_DNA"/>
</dbReference>
<evidence type="ECO:0000259" key="1">
    <source>
        <dbReference type="SMART" id="SM00834"/>
    </source>
</evidence>
<proteinExistence type="predicted"/>
<comment type="caution">
    <text evidence="2">The sequence shown here is derived from an EMBL/GenBank/DDBJ whole genome shotgun (WGS) entry which is preliminary data.</text>
</comment>
<organism evidence="2 3">
    <name type="scientific">Candidatus Manganitrophus noduliformans</name>
    <dbReference type="NCBI Taxonomy" id="2606439"/>
    <lineage>
        <taxon>Bacteria</taxon>
        <taxon>Pseudomonadati</taxon>
        <taxon>Nitrospirota</taxon>
        <taxon>Nitrospiria</taxon>
        <taxon>Candidatus Troglogloeales</taxon>
        <taxon>Candidatus Manganitrophaceae</taxon>
        <taxon>Candidatus Manganitrophus</taxon>
    </lineage>
</organism>
<sequence>MPLYEYKCLNCDKEFIVALTLSERQRGVIVQCPGCDSKKVRQMISPFIAKTASKTA</sequence>
<reference evidence="2 3" key="1">
    <citation type="journal article" date="2020" name="Nature">
        <title>Bacterial chemolithoautotrophy via manganese oxidation.</title>
        <authorList>
            <person name="Yu H."/>
            <person name="Leadbetter J.R."/>
        </authorList>
    </citation>
    <scope>NUCLEOTIDE SEQUENCE [LARGE SCALE GENOMIC DNA]</scope>
    <source>
        <strain evidence="2 3">Mn-1</strain>
    </source>
</reference>